<accession>A0A2N3N1Q9</accession>
<dbReference type="OrthoDB" id="2013972at2759"/>
<dbReference type="CDD" id="cd02440">
    <property type="entry name" value="AdoMet_MTases"/>
    <property type="match status" value="1"/>
</dbReference>
<dbReference type="InterPro" id="IPR029063">
    <property type="entry name" value="SAM-dependent_MTases_sf"/>
</dbReference>
<dbReference type="InParanoid" id="A0A2N3N1Q9"/>
<evidence type="ECO:0000256" key="2">
    <source>
        <dbReference type="SAM" id="MobiDB-lite"/>
    </source>
</evidence>
<dbReference type="Pfam" id="PF13489">
    <property type="entry name" value="Methyltransf_23"/>
    <property type="match status" value="1"/>
</dbReference>
<dbReference type="EMBL" id="NLAX01001034">
    <property type="protein sequence ID" value="PKS06366.1"/>
    <property type="molecule type" value="Genomic_DNA"/>
</dbReference>
<gene>
    <name evidence="3" type="ORF">jhhlp_007114</name>
</gene>
<dbReference type="Proteomes" id="UP000233524">
    <property type="component" value="Unassembled WGS sequence"/>
</dbReference>
<dbReference type="GO" id="GO:0008168">
    <property type="term" value="F:methyltransferase activity"/>
    <property type="evidence" value="ECO:0007669"/>
    <property type="project" value="TreeGrafter"/>
</dbReference>
<feature type="compositionally biased region" description="Low complexity" evidence="2">
    <location>
        <begin position="1"/>
        <end position="29"/>
    </location>
</feature>
<organism evidence="3 4">
    <name type="scientific">Lomentospora prolificans</name>
    <dbReference type="NCBI Taxonomy" id="41688"/>
    <lineage>
        <taxon>Eukaryota</taxon>
        <taxon>Fungi</taxon>
        <taxon>Dikarya</taxon>
        <taxon>Ascomycota</taxon>
        <taxon>Pezizomycotina</taxon>
        <taxon>Sordariomycetes</taxon>
        <taxon>Hypocreomycetidae</taxon>
        <taxon>Microascales</taxon>
        <taxon>Microascaceae</taxon>
        <taxon>Lomentospora</taxon>
    </lineage>
</organism>
<dbReference type="SUPFAM" id="SSF53335">
    <property type="entry name" value="S-adenosyl-L-methionine-dependent methyltransferases"/>
    <property type="match status" value="1"/>
</dbReference>
<feature type="region of interest" description="Disordered" evidence="2">
    <location>
        <begin position="1"/>
        <end position="32"/>
    </location>
</feature>
<proteinExistence type="inferred from homology"/>
<dbReference type="Gene3D" id="3.40.50.150">
    <property type="entry name" value="Vaccinia Virus protein VP39"/>
    <property type="match status" value="1"/>
</dbReference>
<dbReference type="STRING" id="41688.A0A2N3N1Q9"/>
<evidence type="ECO:0000256" key="1">
    <source>
        <dbReference type="ARBA" id="ARBA00038158"/>
    </source>
</evidence>
<evidence type="ECO:0008006" key="5">
    <source>
        <dbReference type="Google" id="ProtNLM"/>
    </source>
</evidence>
<evidence type="ECO:0000313" key="4">
    <source>
        <dbReference type="Proteomes" id="UP000233524"/>
    </source>
</evidence>
<sequence length="375" mass="41416">MTGKSGSASPSGPGGRSPPAGTSSPPGESTDARITAADFAAPLEAADNIEGDDEVDSTYGDTQTVELTKLGYSSSSTASVASSILEYRTIHGRTYHNEKHYNTQYFTPNDERQSESLDIVHHYLTLLLGGKLHLAPIKEDVQKVLDVGTGDDTHPNVEVIGTDLSPMQPSWVPTNVKFEIDDASQPWTWPDNTFDFIHIRFLNGAIKDWPALFSEAYRCCKPGGYIESGEFDPRYYCDDGTAANEPVIQQWNSVFEEGGKKLGLSFTVIEDNIQETGIRGAGFEDVEAFAYKAPVGAWAADKRLAEVGRFTQLTLENDMEGYTLFLCTNVLGWSIEAYQLFLMGMRKVLRNTKKIHIYCKYKYVYGRKPTDPAVA</sequence>
<dbReference type="PANTHER" id="PTHR43591:SF10">
    <property type="entry name" value="ABC TRANSMEMBRANE TYPE-1 DOMAIN-CONTAINING PROTEIN-RELATED"/>
    <property type="match status" value="1"/>
</dbReference>
<name>A0A2N3N1Q9_9PEZI</name>
<reference evidence="3 4" key="1">
    <citation type="journal article" date="2017" name="G3 (Bethesda)">
        <title>First Draft Genome Sequence of the Pathogenic Fungus Lomentospora prolificans (Formerly Scedosporium prolificans).</title>
        <authorList>
            <person name="Luo R."/>
            <person name="Zimin A."/>
            <person name="Workman R."/>
            <person name="Fan Y."/>
            <person name="Pertea G."/>
            <person name="Grossman N."/>
            <person name="Wear M.P."/>
            <person name="Jia B."/>
            <person name="Miller H."/>
            <person name="Casadevall A."/>
            <person name="Timp W."/>
            <person name="Zhang S.X."/>
            <person name="Salzberg S.L."/>
        </authorList>
    </citation>
    <scope>NUCLEOTIDE SEQUENCE [LARGE SCALE GENOMIC DNA]</scope>
    <source>
        <strain evidence="3 4">JHH-5317</strain>
    </source>
</reference>
<dbReference type="PANTHER" id="PTHR43591">
    <property type="entry name" value="METHYLTRANSFERASE"/>
    <property type="match status" value="1"/>
</dbReference>
<dbReference type="AlphaFoldDB" id="A0A2N3N1Q9"/>
<comment type="caution">
    <text evidence="3">The sequence shown here is derived from an EMBL/GenBank/DDBJ whole genome shotgun (WGS) entry which is preliminary data.</text>
</comment>
<evidence type="ECO:0000313" key="3">
    <source>
        <dbReference type="EMBL" id="PKS06366.1"/>
    </source>
</evidence>
<keyword evidence="4" id="KW-1185">Reference proteome</keyword>
<protein>
    <recommendedName>
        <fullName evidence="5">Methyltransferase type 11 domain-containing protein</fullName>
    </recommendedName>
</protein>
<comment type="similarity">
    <text evidence="1">Belongs to the methyltransferase superfamily. LaeA methyltransferase family.</text>
</comment>
<dbReference type="VEuPathDB" id="FungiDB:jhhlp_007114"/>